<dbReference type="Proteomes" id="UP000789901">
    <property type="component" value="Unassembled WGS sequence"/>
</dbReference>
<keyword evidence="2" id="KW-1185">Reference proteome</keyword>
<evidence type="ECO:0000313" key="1">
    <source>
        <dbReference type="EMBL" id="CAG8731177.1"/>
    </source>
</evidence>
<reference evidence="1 2" key="1">
    <citation type="submission" date="2021-06" db="EMBL/GenBank/DDBJ databases">
        <authorList>
            <person name="Kallberg Y."/>
            <person name="Tangrot J."/>
            <person name="Rosling A."/>
        </authorList>
    </citation>
    <scope>NUCLEOTIDE SEQUENCE [LARGE SCALE GENOMIC DNA]</scope>
    <source>
        <strain evidence="1 2">120-4 pot B 10/14</strain>
    </source>
</reference>
<proteinExistence type="predicted"/>
<name>A0ABN7V5F7_GIGMA</name>
<sequence>MNSNEDSVLINLANITDIDIDGSSRSWASQENLKVNHKDPVK</sequence>
<accession>A0ABN7V5F7</accession>
<gene>
    <name evidence="1" type="ORF">GMARGA_LOCUS14410</name>
</gene>
<protein>
    <submittedName>
        <fullName evidence="1">12190_t:CDS:1</fullName>
    </submittedName>
</protein>
<dbReference type="EMBL" id="CAJVQB010009545">
    <property type="protein sequence ID" value="CAG8731177.1"/>
    <property type="molecule type" value="Genomic_DNA"/>
</dbReference>
<comment type="caution">
    <text evidence="1">The sequence shown here is derived from an EMBL/GenBank/DDBJ whole genome shotgun (WGS) entry which is preliminary data.</text>
</comment>
<evidence type="ECO:0000313" key="2">
    <source>
        <dbReference type="Proteomes" id="UP000789901"/>
    </source>
</evidence>
<organism evidence="1 2">
    <name type="scientific">Gigaspora margarita</name>
    <dbReference type="NCBI Taxonomy" id="4874"/>
    <lineage>
        <taxon>Eukaryota</taxon>
        <taxon>Fungi</taxon>
        <taxon>Fungi incertae sedis</taxon>
        <taxon>Mucoromycota</taxon>
        <taxon>Glomeromycotina</taxon>
        <taxon>Glomeromycetes</taxon>
        <taxon>Diversisporales</taxon>
        <taxon>Gigasporaceae</taxon>
        <taxon>Gigaspora</taxon>
    </lineage>
</organism>